<organism evidence="2 3">
    <name type="scientific">Streptomyces parvulus</name>
    <dbReference type="NCBI Taxonomy" id="146923"/>
    <lineage>
        <taxon>Bacteria</taxon>
        <taxon>Bacillati</taxon>
        <taxon>Actinomycetota</taxon>
        <taxon>Actinomycetes</taxon>
        <taxon>Kitasatosporales</taxon>
        <taxon>Streptomycetaceae</taxon>
        <taxon>Streptomyces</taxon>
    </lineage>
</organism>
<proteinExistence type="inferred from homology"/>
<dbReference type="InterPro" id="IPR002539">
    <property type="entry name" value="MaoC-like_dom"/>
</dbReference>
<dbReference type="InterPro" id="IPR029069">
    <property type="entry name" value="HotDog_dom_sf"/>
</dbReference>
<dbReference type="CDD" id="cd03453">
    <property type="entry name" value="SAV4209_like"/>
    <property type="match status" value="1"/>
</dbReference>
<dbReference type="EMBL" id="CP015866">
    <property type="protein sequence ID" value="ANJ11594.1"/>
    <property type="molecule type" value="Genomic_DNA"/>
</dbReference>
<dbReference type="PANTHER" id="PTHR43841">
    <property type="entry name" value="3-HYDROXYACYL-THIOESTER DEHYDRATASE HTDX-RELATED"/>
    <property type="match status" value="1"/>
</dbReference>
<evidence type="ECO:0000256" key="1">
    <source>
        <dbReference type="ARBA" id="ARBA00005254"/>
    </source>
</evidence>
<dbReference type="PRINTS" id="PR01483">
    <property type="entry name" value="FASYNTHASE"/>
</dbReference>
<accession>A0A191V994</accession>
<dbReference type="AlphaFoldDB" id="A0A191V994"/>
<dbReference type="GO" id="GO:0006633">
    <property type="term" value="P:fatty acid biosynthetic process"/>
    <property type="evidence" value="ECO:0007669"/>
    <property type="project" value="InterPro"/>
</dbReference>
<dbReference type="GO" id="GO:0004312">
    <property type="term" value="F:fatty acid synthase activity"/>
    <property type="evidence" value="ECO:0007669"/>
    <property type="project" value="InterPro"/>
</dbReference>
<dbReference type="InterPro" id="IPR003965">
    <property type="entry name" value="Fatty_acid_synthase"/>
</dbReference>
<dbReference type="SUPFAM" id="SSF54637">
    <property type="entry name" value="Thioesterase/thiol ester dehydrase-isomerase"/>
    <property type="match status" value="1"/>
</dbReference>
<dbReference type="Proteomes" id="UP000078468">
    <property type="component" value="Chromosome"/>
</dbReference>
<protein>
    <submittedName>
        <fullName evidence="2">Dehydratase</fullName>
    </submittedName>
</protein>
<comment type="similarity">
    <text evidence="1">Belongs to the enoyl-CoA hydratase/isomerase family.</text>
</comment>
<dbReference type="KEGG" id="spav:Spa2297_19570"/>
<reference evidence="2 3" key="1">
    <citation type="submission" date="2016-05" db="EMBL/GenBank/DDBJ databases">
        <title>Non-Contiguous Finished Genome Sequence of Streptomyces parvulus 2297 Integrated Site-Specifically with Actinophage R4.</title>
        <authorList>
            <person name="Nishizawa T."/>
            <person name="Miura T."/>
            <person name="Harada C."/>
            <person name="Guo Y."/>
            <person name="Narisawa K."/>
            <person name="Ohta H."/>
            <person name="Takahashi H."/>
            <person name="Shirai M."/>
        </authorList>
    </citation>
    <scope>NUCLEOTIDE SEQUENCE [LARGE SCALE GENOMIC DNA]</scope>
    <source>
        <strain evidence="2 3">2297</strain>
    </source>
</reference>
<sequence>MTEPTPTPPASPIAYGDVEVGTELPAQSFPVDRATLVRYAGASGDFNPIHWNEKFAKDVGLPDVIAHGMFTMAEAIRVVTDWTGDPGSVVEYGVRFTRPVVVPNDDRGAVIEVSGKVAAKLDDNRVRVDLLATSGGQKVLGMSRAVVRLG</sequence>
<dbReference type="Pfam" id="PF01575">
    <property type="entry name" value="MaoC_dehydratas"/>
    <property type="match status" value="1"/>
</dbReference>
<dbReference type="PANTHER" id="PTHR43841:SF3">
    <property type="entry name" value="(3R)-HYDROXYACYL-ACP DEHYDRATASE SUBUNIT HADB"/>
    <property type="match status" value="1"/>
</dbReference>
<evidence type="ECO:0000313" key="3">
    <source>
        <dbReference type="Proteomes" id="UP000078468"/>
    </source>
</evidence>
<dbReference type="GO" id="GO:0005835">
    <property type="term" value="C:fatty acid synthase complex"/>
    <property type="evidence" value="ECO:0007669"/>
    <property type="project" value="InterPro"/>
</dbReference>
<name>A0A191V994_9ACTN</name>
<gene>
    <name evidence="2" type="ORF">Spa2297_19570</name>
</gene>
<evidence type="ECO:0000313" key="2">
    <source>
        <dbReference type="EMBL" id="ANJ11594.1"/>
    </source>
</evidence>
<dbReference type="Gene3D" id="3.10.129.10">
    <property type="entry name" value="Hotdog Thioesterase"/>
    <property type="match status" value="1"/>
</dbReference>